<dbReference type="Proteomes" id="UP000003793">
    <property type="component" value="Unassembled WGS sequence"/>
</dbReference>
<feature type="binding site" evidence="8">
    <location>
        <position position="172"/>
    </location>
    <ligand>
        <name>Zn(2+)</name>
        <dbReference type="ChEBI" id="CHEBI:29105"/>
        <label>1</label>
    </ligand>
</feature>
<dbReference type="GO" id="GO:0046872">
    <property type="term" value="F:metal ion binding"/>
    <property type="evidence" value="ECO:0007669"/>
    <property type="project" value="UniProtKB-UniRule"/>
</dbReference>
<feature type="binding site" evidence="8">
    <location>
        <position position="205"/>
    </location>
    <ligand>
        <name>Zn(2+)</name>
        <dbReference type="ChEBI" id="CHEBI:29105"/>
        <label>2</label>
    </ligand>
</feature>
<dbReference type="PANTHER" id="PTHR32481:SF0">
    <property type="entry name" value="AMINOPEPTIDASE YPDE-RELATED"/>
    <property type="match status" value="1"/>
</dbReference>
<dbReference type="GO" id="GO:0006508">
    <property type="term" value="P:proteolysis"/>
    <property type="evidence" value="ECO:0007669"/>
    <property type="project" value="UniProtKB-KW"/>
</dbReference>
<dbReference type="EMBL" id="ABVR01000036">
    <property type="protein sequence ID" value="EEG90989.1"/>
    <property type="molecule type" value="Genomic_DNA"/>
</dbReference>
<keyword evidence="5" id="KW-0378">Hydrolase</keyword>
<dbReference type="InterPro" id="IPR023367">
    <property type="entry name" value="Peptidase_M42_dom2"/>
</dbReference>
<dbReference type="InterPro" id="IPR051464">
    <property type="entry name" value="Peptidase_M42_aminopept"/>
</dbReference>
<comment type="similarity">
    <text evidence="1 6">Belongs to the peptidase M42 family.</text>
</comment>
<accession>C0B6R9</accession>
<keyword evidence="2 9" id="KW-0031">Aminopeptidase</keyword>
<dbReference type="SUPFAM" id="SSF101821">
    <property type="entry name" value="Aminopeptidase/glucanase lid domain"/>
    <property type="match status" value="1"/>
</dbReference>
<evidence type="ECO:0000313" key="10">
    <source>
        <dbReference type="Proteomes" id="UP000003793"/>
    </source>
</evidence>
<evidence type="ECO:0000256" key="8">
    <source>
        <dbReference type="PIRSR" id="PIRSR001123-2"/>
    </source>
</evidence>
<dbReference type="PANTHER" id="PTHR32481">
    <property type="entry name" value="AMINOPEPTIDASE"/>
    <property type="match status" value="1"/>
</dbReference>
<keyword evidence="3" id="KW-0645">Protease</keyword>
<evidence type="ECO:0000256" key="5">
    <source>
        <dbReference type="ARBA" id="ARBA00022801"/>
    </source>
</evidence>
<evidence type="ECO:0000256" key="4">
    <source>
        <dbReference type="ARBA" id="ARBA00022723"/>
    </source>
</evidence>
<dbReference type="Gene3D" id="2.40.30.40">
    <property type="entry name" value="Peptidase M42, domain 2"/>
    <property type="match status" value="1"/>
</dbReference>
<comment type="cofactor">
    <cofactor evidence="8">
        <name>a divalent metal cation</name>
        <dbReference type="ChEBI" id="CHEBI:60240"/>
    </cofactor>
    <text evidence="8">Binds 2 divalent metal cations per subunit.</text>
</comment>
<evidence type="ECO:0000313" key="9">
    <source>
        <dbReference type="EMBL" id="EEG90989.1"/>
    </source>
</evidence>
<dbReference type="Gene3D" id="3.40.630.10">
    <property type="entry name" value="Zn peptidases"/>
    <property type="match status" value="1"/>
</dbReference>
<dbReference type="Pfam" id="PF05343">
    <property type="entry name" value="Peptidase_M42"/>
    <property type="match status" value="1"/>
</dbReference>
<name>C0B6R9_9FIRM</name>
<feature type="binding site" evidence="8">
    <location>
        <position position="314"/>
    </location>
    <ligand>
        <name>Zn(2+)</name>
        <dbReference type="ChEBI" id="CHEBI:29105"/>
        <label>2</label>
    </ligand>
</feature>
<feature type="active site" description="Proton acceptor" evidence="7">
    <location>
        <position position="204"/>
    </location>
</feature>
<reference evidence="9 10" key="1">
    <citation type="submission" date="2009-02" db="EMBL/GenBank/DDBJ databases">
        <authorList>
            <person name="Fulton L."/>
            <person name="Clifton S."/>
            <person name="Fulton B."/>
            <person name="Xu J."/>
            <person name="Minx P."/>
            <person name="Pepin K.H."/>
            <person name="Johnson M."/>
            <person name="Bhonagiri V."/>
            <person name="Nash W.E."/>
            <person name="Mardis E.R."/>
            <person name="Wilson R.K."/>
        </authorList>
    </citation>
    <scope>NUCLEOTIDE SEQUENCE [LARGE SCALE GENOMIC DNA]</scope>
    <source>
        <strain evidence="9 10">ATCC 27758</strain>
    </source>
</reference>
<evidence type="ECO:0000256" key="1">
    <source>
        <dbReference type="ARBA" id="ARBA00006272"/>
    </source>
</evidence>
<keyword evidence="4 8" id="KW-0479">Metal-binding</keyword>
<evidence type="ECO:0000256" key="7">
    <source>
        <dbReference type="PIRSR" id="PIRSR001123-1"/>
    </source>
</evidence>
<feature type="binding site" evidence="8">
    <location>
        <position position="227"/>
    </location>
    <ligand>
        <name>Zn(2+)</name>
        <dbReference type="ChEBI" id="CHEBI:29105"/>
        <label>1</label>
    </ligand>
</feature>
<dbReference type="InterPro" id="IPR008007">
    <property type="entry name" value="Peptidase_M42"/>
</dbReference>
<sequence length="341" mass="37715">MTRMNEKFLNNLLNSISVSGYEEQVQDIVTEEMKEYTDEICRDEMQNLTCILNPENDVRIMLSAHADEIGLMISNIREDGRLQVIDRGGIVPATYPGRQVRIKTKNGEVYGVVEAYRDLFKEENLGTKHFLIDIGAKDREDALKNVSLGDPIVPDTHIRKMKNGKFTARALDDRLGVYIIMEAIKRAKELGCKVGVYGASTTGEETTKTGAFWTSTRINPTLAIVVDVTYTSDCSGMNPAEMGTVLLGGGPVLCNSPIVVKTLNAKMEECAKKVGIPVQREAASRLSYTDGDKIHFSNQGVPMVLVSIPLRYMHMPAEVADEKDVEGCVELIAQFLANYNA</sequence>
<dbReference type="SUPFAM" id="SSF53187">
    <property type="entry name" value="Zn-dependent exopeptidases"/>
    <property type="match status" value="1"/>
</dbReference>
<evidence type="ECO:0000256" key="6">
    <source>
        <dbReference type="PIRNR" id="PIRNR001123"/>
    </source>
</evidence>
<organism evidence="9 10">
    <name type="scientific">Coprococcus comes ATCC 27758</name>
    <dbReference type="NCBI Taxonomy" id="470146"/>
    <lineage>
        <taxon>Bacteria</taxon>
        <taxon>Bacillati</taxon>
        <taxon>Bacillota</taxon>
        <taxon>Clostridia</taxon>
        <taxon>Lachnospirales</taxon>
        <taxon>Lachnospiraceae</taxon>
        <taxon>Coprococcus</taxon>
    </lineage>
</organism>
<feature type="binding site" evidence="8">
    <location>
        <position position="172"/>
    </location>
    <ligand>
        <name>Zn(2+)</name>
        <dbReference type="ChEBI" id="CHEBI:29105"/>
        <label>2</label>
    </ligand>
</feature>
<comment type="caution">
    <text evidence="9">The sequence shown here is derived from an EMBL/GenBank/DDBJ whole genome shotgun (WGS) entry which is preliminary data.</text>
</comment>
<dbReference type="AlphaFoldDB" id="C0B6R9"/>
<evidence type="ECO:0000256" key="2">
    <source>
        <dbReference type="ARBA" id="ARBA00022438"/>
    </source>
</evidence>
<reference evidence="9 10" key="2">
    <citation type="submission" date="2009-03" db="EMBL/GenBank/DDBJ databases">
        <title>Draft genome sequence of Coprococcus comes (ATCC 27758).</title>
        <authorList>
            <person name="Sudarsanam P."/>
            <person name="Ley R."/>
            <person name="Guruge J."/>
            <person name="Turnbaugh P.J."/>
            <person name="Mahowald M."/>
            <person name="Liep D."/>
            <person name="Gordon J."/>
        </authorList>
    </citation>
    <scope>NUCLEOTIDE SEQUENCE [LARGE SCALE GENOMIC DNA]</scope>
    <source>
        <strain evidence="9 10">ATCC 27758</strain>
    </source>
</reference>
<feature type="binding site" evidence="8">
    <location>
        <position position="65"/>
    </location>
    <ligand>
        <name>Zn(2+)</name>
        <dbReference type="ChEBI" id="CHEBI:29105"/>
        <label>1</label>
    </ligand>
</feature>
<dbReference type="HOGENOM" id="CLU_047249_1_0_9"/>
<evidence type="ECO:0000256" key="3">
    <source>
        <dbReference type="ARBA" id="ARBA00022670"/>
    </source>
</evidence>
<proteinExistence type="inferred from homology"/>
<dbReference type="PIRSF" id="PIRSF001123">
    <property type="entry name" value="PepA_GA"/>
    <property type="match status" value="1"/>
</dbReference>
<gene>
    <name evidence="9" type="ORF">COPCOM_00840</name>
</gene>
<dbReference type="GO" id="GO:0004177">
    <property type="term" value="F:aminopeptidase activity"/>
    <property type="evidence" value="ECO:0007669"/>
    <property type="project" value="UniProtKB-UniRule"/>
</dbReference>
<protein>
    <submittedName>
        <fullName evidence="9">M42 glutamyl aminopeptidase</fullName>
    </submittedName>
</protein>